<name>A0A9X4RMW2_9BACT</name>
<dbReference type="EMBL" id="JAPHEH010000001">
    <property type="protein sequence ID" value="MDG4476618.1"/>
    <property type="molecule type" value="Genomic_DNA"/>
</dbReference>
<organism evidence="1 2">
    <name type="scientific">Thiovibrio frasassiensis</name>
    <dbReference type="NCBI Taxonomy" id="2984131"/>
    <lineage>
        <taxon>Bacteria</taxon>
        <taxon>Pseudomonadati</taxon>
        <taxon>Thermodesulfobacteriota</taxon>
        <taxon>Desulfobulbia</taxon>
        <taxon>Desulfobulbales</taxon>
        <taxon>Thiovibrionaceae</taxon>
        <taxon>Thiovibrio</taxon>
    </lineage>
</organism>
<reference evidence="1" key="2">
    <citation type="submission" date="2022-10" db="EMBL/GenBank/DDBJ databases">
        <authorList>
            <person name="Aronson H.S."/>
        </authorList>
    </citation>
    <scope>NUCLEOTIDE SEQUENCE</scope>
    <source>
        <strain evidence="1">RS19-109</strain>
    </source>
</reference>
<reference evidence="1" key="1">
    <citation type="journal article" date="2022" name="bioRxiv">
        <title>Thiovibrio frasassiensisgen. nov., sp. nov., an autotrophic, elemental sulfur disproportionating bacterium isolated from sulfidic karst sediment, and proposal of Thiovibrionaceae fam. nov.</title>
        <authorList>
            <person name="Aronson H."/>
            <person name="Thomas C."/>
            <person name="Bhattacharyya M."/>
            <person name="Eckstein S."/>
            <person name="Jensen S."/>
            <person name="Barco R."/>
            <person name="Macalady J."/>
            <person name="Amend J."/>
        </authorList>
    </citation>
    <scope>NUCLEOTIDE SEQUENCE</scope>
    <source>
        <strain evidence="1">RS19-109</strain>
    </source>
</reference>
<proteinExistence type="predicted"/>
<comment type="caution">
    <text evidence="1">The sequence shown here is derived from an EMBL/GenBank/DDBJ whole genome shotgun (WGS) entry which is preliminary data.</text>
</comment>
<dbReference type="RefSeq" id="WP_307633584.1">
    <property type="nucleotide sequence ID" value="NZ_JAPHEH010000001.1"/>
</dbReference>
<dbReference type="AlphaFoldDB" id="A0A9X4RMW2"/>
<gene>
    <name evidence="1" type="ORF">OLX77_10695</name>
</gene>
<keyword evidence="2" id="KW-1185">Reference proteome</keyword>
<sequence length="64" mass="7110">MGCKSGLPTSSDKVKKAICWMSEELLSNPQKKRDAVLKEAEVRFDLSPAECEFLTKNFSESAPC</sequence>
<protein>
    <submittedName>
        <fullName evidence="1">Uncharacterized protein</fullName>
    </submittedName>
</protein>
<evidence type="ECO:0000313" key="1">
    <source>
        <dbReference type="EMBL" id="MDG4476618.1"/>
    </source>
</evidence>
<dbReference type="Proteomes" id="UP001154240">
    <property type="component" value="Unassembled WGS sequence"/>
</dbReference>
<evidence type="ECO:0000313" key="2">
    <source>
        <dbReference type="Proteomes" id="UP001154240"/>
    </source>
</evidence>
<accession>A0A9X4RMW2</accession>